<dbReference type="GO" id="GO:0006508">
    <property type="term" value="P:proteolysis"/>
    <property type="evidence" value="ECO:0007669"/>
    <property type="project" value="UniProtKB-KW"/>
</dbReference>
<dbReference type="EMBL" id="CACTIH010002072">
    <property type="protein sequence ID" value="CAA2972861.1"/>
    <property type="molecule type" value="Genomic_DNA"/>
</dbReference>
<accession>A0A8S0R288</accession>
<dbReference type="PROSITE" id="PS50600">
    <property type="entry name" value="ULP_PROTEASE"/>
    <property type="match status" value="1"/>
</dbReference>
<feature type="domain" description="Ubiquitin-like protease family profile" evidence="4">
    <location>
        <begin position="80"/>
        <end position="274"/>
    </location>
</feature>
<comment type="similarity">
    <text evidence="1">Belongs to the peptidase C48 family.</text>
</comment>
<evidence type="ECO:0000256" key="1">
    <source>
        <dbReference type="ARBA" id="ARBA00005234"/>
    </source>
</evidence>
<gene>
    <name evidence="5" type="ORF">OLEA9_A118970</name>
</gene>
<dbReference type="SUPFAM" id="SSF54001">
    <property type="entry name" value="Cysteine proteinases"/>
    <property type="match status" value="1"/>
</dbReference>
<keyword evidence="3" id="KW-0378">Hydrolase</keyword>
<protein>
    <submittedName>
        <fullName evidence="5">Sentrin-specific protease 1-like</fullName>
    </submittedName>
</protein>
<dbReference type="Gramene" id="OE9A118970T1">
    <property type="protein sequence ID" value="OE9A118970C1"/>
    <property type="gene ID" value="OE9A118970"/>
</dbReference>
<reference evidence="5 6" key="1">
    <citation type="submission" date="2019-12" db="EMBL/GenBank/DDBJ databases">
        <authorList>
            <person name="Alioto T."/>
            <person name="Alioto T."/>
            <person name="Gomez Garrido J."/>
        </authorList>
    </citation>
    <scope>NUCLEOTIDE SEQUENCE [LARGE SCALE GENOMIC DNA]</scope>
</reference>
<evidence type="ECO:0000313" key="5">
    <source>
        <dbReference type="EMBL" id="CAA2972861.1"/>
    </source>
</evidence>
<dbReference type="OrthoDB" id="693742at2759"/>
<dbReference type="Gene3D" id="3.40.395.10">
    <property type="entry name" value="Adenoviral Proteinase, Chain A"/>
    <property type="match status" value="1"/>
</dbReference>
<organism evidence="5 6">
    <name type="scientific">Olea europaea subsp. europaea</name>
    <dbReference type="NCBI Taxonomy" id="158383"/>
    <lineage>
        <taxon>Eukaryota</taxon>
        <taxon>Viridiplantae</taxon>
        <taxon>Streptophyta</taxon>
        <taxon>Embryophyta</taxon>
        <taxon>Tracheophyta</taxon>
        <taxon>Spermatophyta</taxon>
        <taxon>Magnoliopsida</taxon>
        <taxon>eudicotyledons</taxon>
        <taxon>Gunneridae</taxon>
        <taxon>Pentapetalae</taxon>
        <taxon>asterids</taxon>
        <taxon>lamiids</taxon>
        <taxon>Lamiales</taxon>
        <taxon>Oleaceae</taxon>
        <taxon>Oleeae</taxon>
        <taxon>Olea</taxon>
    </lineage>
</organism>
<dbReference type="Pfam" id="PF02902">
    <property type="entry name" value="Peptidase_C48"/>
    <property type="match status" value="1"/>
</dbReference>
<proteinExistence type="inferred from homology"/>
<keyword evidence="2 5" id="KW-0645">Protease</keyword>
<dbReference type="Proteomes" id="UP000594638">
    <property type="component" value="Unassembled WGS sequence"/>
</dbReference>
<dbReference type="GO" id="GO:0008234">
    <property type="term" value="F:cysteine-type peptidase activity"/>
    <property type="evidence" value="ECO:0007669"/>
    <property type="project" value="InterPro"/>
</dbReference>
<keyword evidence="6" id="KW-1185">Reference proteome</keyword>
<name>A0A8S0R288_OLEEU</name>
<evidence type="ECO:0000256" key="3">
    <source>
        <dbReference type="ARBA" id="ARBA00022801"/>
    </source>
</evidence>
<dbReference type="InterPro" id="IPR038765">
    <property type="entry name" value="Papain-like_cys_pep_sf"/>
</dbReference>
<dbReference type="InterPro" id="IPR003653">
    <property type="entry name" value="Peptidase_C48_C"/>
</dbReference>
<evidence type="ECO:0000313" key="6">
    <source>
        <dbReference type="Proteomes" id="UP000594638"/>
    </source>
</evidence>
<sequence>MDPCDDLLFSLEPPLFDLWIAFTSSNVLHSEETQKRVDSIISDVLMATKTVANEGPPTVEPTSKLPVKRVLRSSRVLQSPFVAGQERGKLFKHDDNVVVFEDYKDNVDEVDKSTFMGWFQRGVGHMKKFSKEDNAIKPIFLIGSFPVGQKTWFHELINSESSLSGEADVDYMFMPIIPTNKAHWMFGLLQFRSHTLTVFNSVDKSYRDWKVLQGIEPYVKVLPTLMNALGISKKDLDYHEPETKELKVIIDDTLPQQTNGHDCEIFVVLYALYLICGGRCSILKKFDASKFRMDIATLLYEHRQV</sequence>
<evidence type="ECO:0000259" key="4">
    <source>
        <dbReference type="PROSITE" id="PS50600"/>
    </source>
</evidence>
<comment type="caution">
    <text evidence="5">The sequence shown here is derived from an EMBL/GenBank/DDBJ whole genome shotgun (WGS) entry which is preliminary data.</text>
</comment>
<dbReference type="AlphaFoldDB" id="A0A8S0R288"/>
<evidence type="ECO:0000256" key="2">
    <source>
        <dbReference type="ARBA" id="ARBA00022670"/>
    </source>
</evidence>